<dbReference type="GO" id="GO:0005524">
    <property type="term" value="F:ATP binding"/>
    <property type="evidence" value="ECO:0007669"/>
    <property type="project" value="UniProtKB-KW"/>
</dbReference>
<feature type="domain" description="AMP-dependent synthetase/ligase" evidence="4">
    <location>
        <begin position="15"/>
        <end position="411"/>
    </location>
</feature>
<dbReference type="Gene3D" id="3.30.300.30">
    <property type="match status" value="1"/>
</dbReference>
<dbReference type="GO" id="GO:0004467">
    <property type="term" value="F:long-chain fatty acid-CoA ligase activity"/>
    <property type="evidence" value="ECO:0007669"/>
    <property type="project" value="UniProtKB-EC"/>
</dbReference>
<proteinExistence type="predicted"/>
<evidence type="ECO:0000313" key="6">
    <source>
        <dbReference type="Proteomes" id="UP000016023"/>
    </source>
</evidence>
<name>H1Q0W2_9BACT</name>
<dbReference type="PANTHER" id="PTHR43272:SF33">
    <property type="entry name" value="AMP-BINDING DOMAIN-CONTAINING PROTEIN-RELATED"/>
    <property type="match status" value="1"/>
</dbReference>
<sequence>MKTTPNFNSYIKKSITENWDRDALTDYHGATLQYRDVARKIEKLHILFEHSNIKQGDRIALCGRNSSAWGAAFLAVLTYGAVAVPIQNEFTTEQVYNIVNHSEARLLFVGDVVSPTFDAECMPNLEGIVYIPDYSLVMSRSENLTYARNNLNAIFGKKYPKFFHSEHINYYIDSPNDLALINYTSGTTGFSKGVMLPYRALWGNLDWTFSVFGPNVPRGSNVVSILPMAHMYGLMCEFLFEFCAGNHIFFLTRLPSPSFISEACAEIKPAVLIAVPMIIEKIIRKKIFPSIQSKSIVMLMKMPVISRKIKEHIRAIVMEAFGGNVYEVMVGGAPLNQEIERFLTEIGFPITMGYGTTETGPMITFSDYKDFVSGSCGTVVPHMEAKVLSPDPKNIPGEIVARGLNVMQGYFKNPEATQAVIDSGGWFHTGDLATVDETGHFFIRGRIKNMLLGSNGQNVYPEEIENKLASMTMVSECIIIQDCDKLVGLVYPDMEEAYAMGFTTEDINKIMEQNRRKLNESLPAFSRLKVIEVCHEEFKKTPKKSIKRYLYQRAV</sequence>
<dbReference type="InterPro" id="IPR020845">
    <property type="entry name" value="AMP-binding_CS"/>
</dbReference>
<dbReference type="Pfam" id="PF00501">
    <property type="entry name" value="AMP-binding"/>
    <property type="match status" value="1"/>
</dbReference>
<keyword evidence="2" id="KW-0067">ATP-binding</keyword>
<keyword evidence="1" id="KW-0547">Nucleotide-binding</keyword>
<evidence type="ECO:0000256" key="1">
    <source>
        <dbReference type="ARBA" id="ARBA00022741"/>
    </source>
</evidence>
<keyword evidence="6" id="KW-1185">Reference proteome</keyword>
<dbReference type="Gene3D" id="3.40.50.12780">
    <property type="entry name" value="N-terminal domain of ligase-like"/>
    <property type="match status" value="1"/>
</dbReference>
<comment type="catalytic activity">
    <reaction evidence="3">
        <text>a long-chain fatty acid + ATP + CoA = a long-chain fatty acyl-CoA + AMP + diphosphate</text>
        <dbReference type="Rhea" id="RHEA:15421"/>
        <dbReference type="ChEBI" id="CHEBI:30616"/>
        <dbReference type="ChEBI" id="CHEBI:33019"/>
        <dbReference type="ChEBI" id="CHEBI:57287"/>
        <dbReference type="ChEBI" id="CHEBI:57560"/>
        <dbReference type="ChEBI" id="CHEBI:83139"/>
        <dbReference type="ChEBI" id="CHEBI:456215"/>
        <dbReference type="EC" id="6.2.1.3"/>
    </reaction>
    <physiologicalReaction direction="left-to-right" evidence="3">
        <dbReference type="Rhea" id="RHEA:15422"/>
    </physiologicalReaction>
</comment>
<evidence type="ECO:0000256" key="3">
    <source>
        <dbReference type="ARBA" id="ARBA00024484"/>
    </source>
</evidence>
<dbReference type="GO" id="GO:0016020">
    <property type="term" value="C:membrane"/>
    <property type="evidence" value="ECO:0007669"/>
    <property type="project" value="TreeGrafter"/>
</dbReference>
<protein>
    <recommendedName>
        <fullName evidence="4">AMP-dependent synthetase/ligase domain-containing protein</fullName>
    </recommendedName>
</protein>
<evidence type="ECO:0000259" key="4">
    <source>
        <dbReference type="Pfam" id="PF00501"/>
    </source>
</evidence>
<dbReference type="InterPro" id="IPR042099">
    <property type="entry name" value="ANL_N_sf"/>
</dbReference>
<dbReference type="STRING" id="883158.HMPREF9140_00550"/>
<gene>
    <name evidence="5" type="ORF">HMPREF9140_00550</name>
</gene>
<dbReference type="InterPro" id="IPR045851">
    <property type="entry name" value="AMP-bd_C_sf"/>
</dbReference>
<dbReference type="AlphaFoldDB" id="H1Q0W2"/>
<dbReference type="InterPro" id="IPR000873">
    <property type="entry name" value="AMP-dep_synth/lig_dom"/>
</dbReference>
<comment type="caution">
    <text evidence="5">The sequence shown here is derived from an EMBL/GenBank/DDBJ whole genome shotgun (WGS) entry which is preliminary data.</text>
</comment>
<dbReference type="SUPFAM" id="SSF56801">
    <property type="entry name" value="Acetyl-CoA synthetase-like"/>
    <property type="match status" value="1"/>
</dbReference>
<dbReference type="Pfam" id="PF23562">
    <property type="entry name" value="AMP-binding_C_3"/>
    <property type="match status" value="1"/>
</dbReference>
<reference evidence="5 6" key="1">
    <citation type="submission" date="2011-12" db="EMBL/GenBank/DDBJ databases">
        <title>The Genome Sequence of Prevotella micans F0438.</title>
        <authorList>
            <consortium name="The Broad Institute Genome Sequencing Platform"/>
            <person name="Earl A."/>
            <person name="Ward D."/>
            <person name="Feldgarden M."/>
            <person name="Gevers D."/>
            <person name="Izard J."/>
            <person name="Baranova O.V."/>
            <person name="Blanton J.M."/>
            <person name="Wade W.G."/>
            <person name="Dewhirst F.E."/>
            <person name="Young S.K."/>
            <person name="Zeng Q."/>
            <person name="Gargeya S."/>
            <person name="Fitzgerald M."/>
            <person name="Haas B."/>
            <person name="Abouelleil A."/>
            <person name="Alvarado L."/>
            <person name="Arachchi H.M."/>
            <person name="Berlin A."/>
            <person name="Chapman S.B."/>
            <person name="Gearin G."/>
            <person name="Goldberg J."/>
            <person name="Griggs A."/>
            <person name="Gujja S."/>
            <person name="Hansen M."/>
            <person name="Heiman D."/>
            <person name="Howarth C."/>
            <person name="Larimer J."/>
            <person name="Lui A."/>
            <person name="MacDonald P.J.P."/>
            <person name="McCowen C."/>
            <person name="Montmayeur A."/>
            <person name="Murphy C."/>
            <person name="Neiman D."/>
            <person name="Pearson M."/>
            <person name="Priest M."/>
            <person name="Roberts A."/>
            <person name="Saif S."/>
            <person name="Shea T."/>
            <person name="Sisk P."/>
            <person name="Stolte C."/>
            <person name="Sykes S."/>
            <person name="Wortman J."/>
            <person name="Nusbaum C."/>
            <person name="Birren B."/>
        </authorList>
    </citation>
    <scope>NUCLEOTIDE SEQUENCE [LARGE SCALE GENOMIC DNA]</scope>
    <source>
        <strain evidence="5 6">F0438</strain>
    </source>
</reference>
<dbReference type="RefSeq" id="WP_006951595.1">
    <property type="nucleotide sequence ID" value="NZ_JH594521.1"/>
</dbReference>
<dbReference type="EMBL" id="AGWK01000018">
    <property type="protein sequence ID" value="EHO72790.1"/>
    <property type="molecule type" value="Genomic_DNA"/>
</dbReference>
<organism evidence="5 6">
    <name type="scientific">Prevotella micans F0438</name>
    <dbReference type="NCBI Taxonomy" id="883158"/>
    <lineage>
        <taxon>Bacteria</taxon>
        <taxon>Pseudomonadati</taxon>
        <taxon>Bacteroidota</taxon>
        <taxon>Bacteroidia</taxon>
        <taxon>Bacteroidales</taxon>
        <taxon>Prevotellaceae</taxon>
        <taxon>Prevotella</taxon>
    </lineage>
</organism>
<dbReference type="HOGENOM" id="CLU_000022_59_9_10"/>
<dbReference type="Proteomes" id="UP000016023">
    <property type="component" value="Unassembled WGS sequence"/>
</dbReference>
<dbReference type="eggNOG" id="COG1022">
    <property type="taxonomic scope" value="Bacteria"/>
</dbReference>
<dbReference type="PANTHER" id="PTHR43272">
    <property type="entry name" value="LONG-CHAIN-FATTY-ACID--COA LIGASE"/>
    <property type="match status" value="1"/>
</dbReference>
<accession>H1Q0W2</accession>
<evidence type="ECO:0000256" key="2">
    <source>
        <dbReference type="ARBA" id="ARBA00022840"/>
    </source>
</evidence>
<evidence type="ECO:0000313" key="5">
    <source>
        <dbReference type="EMBL" id="EHO72790.1"/>
    </source>
</evidence>
<dbReference type="PATRIC" id="fig|883158.3.peg.563"/>
<dbReference type="PROSITE" id="PS00455">
    <property type="entry name" value="AMP_BINDING"/>
    <property type="match status" value="1"/>
</dbReference>